<evidence type="ECO:0000313" key="1">
    <source>
        <dbReference type="EMBL" id="ACY19033.1"/>
    </source>
</evidence>
<evidence type="ECO:0000313" key="2">
    <source>
        <dbReference type="Proteomes" id="UP000001880"/>
    </source>
</evidence>
<dbReference type="EMBL" id="CP001804">
    <property type="protein sequence ID" value="ACY19033.1"/>
    <property type="molecule type" value="Genomic_DNA"/>
</dbReference>
<dbReference type="Proteomes" id="UP000001880">
    <property type="component" value="Chromosome"/>
</dbReference>
<name>D0LRP1_HALO1</name>
<dbReference type="KEGG" id="hoh:Hoch_6565"/>
<dbReference type="SUPFAM" id="SSF103196">
    <property type="entry name" value="Roadblock/LC7 domain"/>
    <property type="match status" value="1"/>
</dbReference>
<protein>
    <recommendedName>
        <fullName evidence="3">Roadblock/LC7 family protein</fullName>
    </recommendedName>
</protein>
<keyword evidence="2" id="KW-1185">Reference proteome</keyword>
<dbReference type="STRING" id="502025.Hoch_6565"/>
<sequence>MSTTESLLNAVPGSMGAARADASGNVVEYTGPIDAETICAVAAMSVHMLDEIGALLGLGGVKGWSIVSDKRALYVQRRPNELMLVESQASKTPESILKKLSQVV</sequence>
<organism evidence="1 2">
    <name type="scientific">Haliangium ochraceum (strain DSM 14365 / JCM 11303 / SMP-2)</name>
    <dbReference type="NCBI Taxonomy" id="502025"/>
    <lineage>
        <taxon>Bacteria</taxon>
        <taxon>Pseudomonadati</taxon>
        <taxon>Myxococcota</taxon>
        <taxon>Polyangia</taxon>
        <taxon>Haliangiales</taxon>
        <taxon>Kofleriaceae</taxon>
        <taxon>Haliangium</taxon>
    </lineage>
</organism>
<proteinExistence type="predicted"/>
<evidence type="ECO:0008006" key="3">
    <source>
        <dbReference type="Google" id="ProtNLM"/>
    </source>
</evidence>
<reference evidence="1 2" key="1">
    <citation type="journal article" date="2010" name="Stand. Genomic Sci.">
        <title>Complete genome sequence of Haliangium ochraceum type strain (SMP-2).</title>
        <authorList>
            <consortium name="US DOE Joint Genome Institute (JGI-PGF)"/>
            <person name="Ivanova N."/>
            <person name="Daum C."/>
            <person name="Lang E."/>
            <person name="Abt B."/>
            <person name="Kopitz M."/>
            <person name="Saunders E."/>
            <person name="Lapidus A."/>
            <person name="Lucas S."/>
            <person name="Glavina Del Rio T."/>
            <person name="Nolan M."/>
            <person name="Tice H."/>
            <person name="Copeland A."/>
            <person name="Cheng J.F."/>
            <person name="Chen F."/>
            <person name="Bruce D."/>
            <person name="Goodwin L."/>
            <person name="Pitluck S."/>
            <person name="Mavromatis K."/>
            <person name="Pati A."/>
            <person name="Mikhailova N."/>
            <person name="Chen A."/>
            <person name="Palaniappan K."/>
            <person name="Land M."/>
            <person name="Hauser L."/>
            <person name="Chang Y.J."/>
            <person name="Jeffries C.D."/>
            <person name="Detter J.C."/>
            <person name="Brettin T."/>
            <person name="Rohde M."/>
            <person name="Goker M."/>
            <person name="Bristow J."/>
            <person name="Markowitz V."/>
            <person name="Eisen J.A."/>
            <person name="Hugenholtz P."/>
            <person name="Kyrpides N.C."/>
            <person name="Klenk H.P."/>
        </authorList>
    </citation>
    <scope>NUCLEOTIDE SEQUENCE [LARGE SCALE GENOMIC DNA]</scope>
    <source>
        <strain evidence="2">DSM 14365 / CIP 107738 / JCM 11303 / AJ 13395 / SMP-2</strain>
    </source>
</reference>
<accession>D0LRP1</accession>
<dbReference type="AlphaFoldDB" id="D0LRP1"/>
<dbReference type="HOGENOM" id="CLU_2246216_0_0_7"/>
<dbReference type="Gene3D" id="3.30.450.30">
    <property type="entry name" value="Dynein light chain 2a, cytoplasmic"/>
    <property type="match status" value="1"/>
</dbReference>
<dbReference type="RefSeq" id="WP_012831625.1">
    <property type="nucleotide sequence ID" value="NC_013440.1"/>
</dbReference>
<gene>
    <name evidence="1" type="ordered locus">Hoch_6565</name>
</gene>